<dbReference type="AlphaFoldDB" id="A0A2M7D8E9"/>
<accession>A0A2M7D8E9</accession>
<comment type="caution">
    <text evidence="1">The sequence shown here is derived from an EMBL/GenBank/DDBJ whole genome shotgun (WGS) entry which is preliminary data.</text>
</comment>
<dbReference type="EMBL" id="PEUA01000013">
    <property type="protein sequence ID" value="PIV43381.1"/>
    <property type="molecule type" value="Genomic_DNA"/>
</dbReference>
<evidence type="ECO:0000313" key="2">
    <source>
        <dbReference type="Proteomes" id="UP000230304"/>
    </source>
</evidence>
<evidence type="ECO:0000313" key="1">
    <source>
        <dbReference type="EMBL" id="PIV43381.1"/>
    </source>
</evidence>
<evidence type="ECO:0008006" key="3">
    <source>
        <dbReference type="Google" id="ProtNLM"/>
    </source>
</evidence>
<gene>
    <name evidence="1" type="ORF">COS26_00600</name>
</gene>
<dbReference type="InterPro" id="IPR016181">
    <property type="entry name" value="Acyl_CoA_acyltransferase"/>
</dbReference>
<name>A0A2M7D8E9_9BACT</name>
<sequence>MAKVKILIRKATVNDLKDILRLNRKLFLKEYREFDKTLDVNWTYGKEGRKFFKNAIVKKENFCEVVENKNKIVGYLNGGMAKKNTMAQTSPVCLFGKYFY</sequence>
<dbReference type="Gene3D" id="3.40.630.30">
    <property type="match status" value="1"/>
</dbReference>
<dbReference type="SUPFAM" id="SSF55729">
    <property type="entry name" value="Acyl-CoA N-acyltransferases (Nat)"/>
    <property type="match status" value="1"/>
</dbReference>
<protein>
    <recommendedName>
        <fullName evidence="3">N-acetyltransferase domain-containing protein</fullName>
    </recommendedName>
</protein>
<dbReference type="Proteomes" id="UP000230304">
    <property type="component" value="Unassembled WGS sequence"/>
</dbReference>
<proteinExistence type="predicted"/>
<reference evidence="2" key="1">
    <citation type="submission" date="2017-09" db="EMBL/GenBank/DDBJ databases">
        <title>Depth-based differentiation of microbial function through sediment-hosted aquifers and enrichment of novel symbionts in the deep terrestrial subsurface.</title>
        <authorList>
            <person name="Probst A.J."/>
            <person name="Ladd B."/>
            <person name="Jarett J.K."/>
            <person name="Geller-Mcgrath D.E."/>
            <person name="Sieber C.M.K."/>
            <person name="Emerson J.B."/>
            <person name="Anantharaman K."/>
            <person name="Thomas B.C."/>
            <person name="Malmstrom R."/>
            <person name="Stieglmeier M."/>
            <person name="Klingl A."/>
            <person name="Woyke T."/>
            <person name="Ryan C.M."/>
            <person name="Banfield J.F."/>
        </authorList>
    </citation>
    <scope>NUCLEOTIDE SEQUENCE [LARGE SCALE GENOMIC DNA]</scope>
</reference>
<organism evidence="1 2">
    <name type="scientific">Candidatus Nealsonbacteria bacterium CG02_land_8_20_14_3_00_40_11</name>
    <dbReference type="NCBI Taxonomy" id="1974700"/>
    <lineage>
        <taxon>Bacteria</taxon>
        <taxon>Candidatus Nealsoniibacteriota</taxon>
    </lineage>
</organism>